<dbReference type="EMBL" id="QFFF01000001">
    <property type="protein sequence ID" value="PWG02288.1"/>
    <property type="molecule type" value="Genomic_DNA"/>
</dbReference>
<dbReference type="RefSeq" id="WP_109270428.1">
    <property type="nucleotide sequence ID" value="NZ_QFFF01000001.1"/>
</dbReference>
<dbReference type="AlphaFoldDB" id="A0A2U2J1R6"/>
<comment type="caution">
    <text evidence="1">The sequence shown here is derived from an EMBL/GenBank/DDBJ whole genome shotgun (WGS) entry which is preliminary data.</text>
</comment>
<dbReference type="InterPro" id="IPR013433">
    <property type="entry name" value="PHA_gran_rgn"/>
</dbReference>
<proteinExistence type="predicted"/>
<dbReference type="Proteomes" id="UP000245916">
    <property type="component" value="Unassembled WGS sequence"/>
</dbReference>
<evidence type="ECO:0000313" key="1">
    <source>
        <dbReference type="EMBL" id="PWG02288.1"/>
    </source>
</evidence>
<dbReference type="OrthoDB" id="8853368at2"/>
<reference evidence="1 2" key="1">
    <citation type="submission" date="2018-05" db="EMBL/GenBank/DDBJ databases">
        <title>Genome of Sphingosinicella humi QZX222.</title>
        <authorList>
            <person name="Qiao Z."/>
            <person name="Wang G."/>
        </authorList>
    </citation>
    <scope>NUCLEOTIDE SEQUENCE [LARGE SCALE GENOMIC DNA]</scope>
    <source>
        <strain evidence="1 2">QZX222</strain>
    </source>
</reference>
<evidence type="ECO:0000313" key="2">
    <source>
        <dbReference type="Proteomes" id="UP000245916"/>
    </source>
</evidence>
<dbReference type="Pfam" id="PF09650">
    <property type="entry name" value="PHA_gran_rgn"/>
    <property type="match status" value="1"/>
</dbReference>
<accession>A0A2U2J1R6</accession>
<sequence length="108" mass="11793">MSQPIVINLPHNLGAEEAKRRMQGGIGRLKDHIPGGAADVRSSWEGDRMHLDVRALGQEVTGHIDVMDTKVRLEFTLPAVLALFAGTIEGLLTDKGTELLEDKRPKKG</sequence>
<protein>
    <submittedName>
        <fullName evidence="1">Polyhydroxyalkanoic acid synthase</fullName>
    </submittedName>
</protein>
<gene>
    <name evidence="1" type="ORF">DF286_04980</name>
</gene>
<name>A0A2U2J1R6_9SPHN</name>
<organism evidence="1 2">
    <name type="scientific">Allosphingosinicella humi</name>
    <dbReference type="NCBI Taxonomy" id="2068657"/>
    <lineage>
        <taxon>Bacteria</taxon>
        <taxon>Pseudomonadati</taxon>
        <taxon>Pseudomonadota</taxon>
        <taxon>Alphaproteobacteria</taxon>
        <taxon>Sphingomonadales</taxon>
        <taxon>Sphingomonadaceae</taxon>
        <taxon>Allosphingosinicella</taxon>
    </lineage>
</organism>
<keyword evidence="2" id="KW-1185">Reference proteome</keyword>